<evidence type="ECO:0000256" key="2">
    <source>
        <dbReference type="ARBA" id="ARBA00022670"/>
    </source>
</evidence>
<evidence type="ECO:0000256" key="4">
    <source>
        <dbReference type="ARBA" id="ARBA00022807"/>
    </source>
</evidence>
<dbReference type="AlphaFoldDB" id="A0A553P8S5"/>
<dbReference type="Pfam" id="PF02902">
    <property type="entry name" value="Peptidase_C48"/>
    <property type="match status" value="1"/>
</dbReference>
<keyword evidence="9" id="KW-1185">Reference proteome</keyword>
<evidence type="ECO:0000256" key="3">
    <source>
        <dbReference type="ARBA" id="ARBA00022801"/>
    </source>
</evidence>
<feature type="region of interest" description="Disordered" evidence="6">
    <location>
        <begin position="1"/>
        <end position="80"/>
    </location>
</feature>
<dbReference type="STRING" id="6832.A0A553P8S5"/>
<feature type="coiled-coil region" evidence="5">
    <location>
        <begin position="344"/>
        <end position="371"/>
    </location>
</feature>
<gene>
    <name evidence="8" type="ORF">TCAL_02205</name>
</gene>
<dbReference type="GO" id="GO:0060255">
    <property type="term" value="P:regulation of macromolecule metabolic process"/>
    <property type="evidence" value="ECO:0007669"/>
    <property type="project" value="UniProtKB-ARBA"/>
</dbReference>
<feature type="compositionally biased region" description="Low complexity" evidence="6">
    <location>
        <begin position="1"/>
        <end position="41"/>
    </location>
</feature>
<evidence type="ECO:0000256" key="1">
    <source>
        <dbReference type="ARBA" id="ARBA00005234"/>
    </source>
</evidence>
<evidence type="ECO:0000256" key="6">
    <source>
        <dbReference type="SAM" id="MobiDB-lite"/>
    </source>
</evidence>
<dbReference type="GO" id="GO:0080090">
    <property type="term" value="P:regulation of primary metabolic process"/>
    <property type="evidence" value="ECO:0007669"/>
    <property type="project" value="UniProtKB-ARBA"/>
</dbReference>
<dbReference type="GO" id="GO:0006508">
    <property type="term" value="P:proteolysis"/>
    <property type="evidence" value="ECO:0007669"/>
    <property type="project" value="UniProtKB-KW"/>
</dbReference>
<protein>
    <recommendedName>
        <fullName evidence="7">Ubiquitin-like protease family profile domain-containing protein</fullName>
    </recommendedName>
</protein>
<organism evidence="8 9">
    <name type="scientific">Tigriopus californicus</name>
    <name type="common">Marine copepod</name>
    <dbReference type="NCBI Taxonomy" id="6832"/>
    <lineage>
        <taxon>Eukaryota</taxon>
        <taxon>Metazoa</taxon>
        <taxon>Ecdysozoa</taxon>
        <taxon>Arthropoda</taxon>
        <taxon>Crustacea</taxon>
        <taxon>Multicrustacea</taxon>
        <taxon>Hexanauplia</taxon>
        <taxon>Copepoda</taxon>
        <taxon>Harpacticoida</taxon>
        <taxon>Harpacticidae</taxon>
        <taxon>Tigriopus</taxon>
    </lineage>
</organism>
<dbReference type="Gene3D" id="3.40.395.10">
    <property type="entry name" value="Adenoviral Proteinase, Chain A"/>
    <property type="match status" value="1"/>
</dbReference>
<evidence type="ECO:0000259" key="7">
    <source>
        <dbReference type="PROSITE" id="PS50600"/>
    </source>
</evidence>
<name>A0A553P8S5_TIGCA</name>
<dbReference type="PROSITE" id="PS50600">
    <property type="entry name" value="ULP_PROTEASE"/>
    <property type="match status" value="1"/>
</dbReference>
<dbReference type="FunFam" id="3.40.395.10:FF:000001">
    <property type="entry name" value="Sentrin-specific protease 1"/>
    <property type="match status" value="1"/>
</dbReference>
<dbReference type="PANTHER" id="PTHR12606:SF141">
    <property type="entry name" value="GH15225P-RELATED"/>
    <property type="match status" value="1"/>
</dbReference>
<dbReference type="GO" id="GO:0016926">
    <property type="term" value="P:protein desumoylation"/>
    <property type="evidence" value="ECO:0007669"/>
    <property type="project" value="TreeGrafter"/>
</dbReference>
<dbReference type="EMBL" id="VCGU01000007">
    <property type="protein sequence ID" value="TRY74067.1"/>
    <property type="molecule type" value="Genomic_DNA"/>
</dbReference>
<proteinExistence type="inferred from homology"/>
<evidence type="ECO:0000256" key="5">
    <source>
        <dbReference type="SAM" id="Coils"/>
    </source>
</evidence>
<keyword evidence="2" id="KW-0645">Protease</keyword>
<dbReference type="GO" id="GO:0016929">
    <property type="term" value="F:deSUMOylase activity"/>
    <property type="evidence" value="ECO:0007669"/>
    <property type="project" value="TreeGrafter"/>
</dbReference>
<dbReference type="SUPFAM" id="SSF54001">
    <property type="entry name" value="Cysteine proteinases"/>
    <property type="match status" value="1"/>
</dbReference>
<comment type="caution">
    <text evidence="8">The sequence shown here is derived from an EMBL/GenBank/DDBJ whole genome shotgun (WGS) entry which is preliminary data.</text>
</comment>
<dbReference type="PANTHER" id="PTHR12606">
    <property type="entry name" value="SENTRIN/SUMO-SPECIFIC PROTEASE"/>
    <property type="match status" value="1"/>
</dbReference>
<reference evidence="8 9" key="1">
    <citation type="journal article" date="2018" name="Nat. Ecol. Evol.">
        <title>Genomic signatures of mitonuclear coevolution across populations of Tigriopus californicus.</title>
        <authorList>
            <person name="Barreto F.S."/>
            <person name="Watson E.T."/>
            <person name="Lima T.G."/>
            <person name="Willett C.S."/>
            <person name="Edmands S."/>
            <person name="Li W."/>
            <person name="Burton R.S."/>
        </authorList>
    </citation>
    <scope>NUCLEOTIDE SEQUENCE [LARGE SCALE GENOMIC DNA]</scope>
    <source>
        <strain evidence="8 9">San Diego</strain>
    </source>
</reference>
<feature type="compositionally biased region" description="Basic and acidic residues" evidence="6">
    <location>
        <begin position="59"/>
        <end position="71"/>
    </location>
</feature>
<sequence length="622" mass="71132">MIKRTSSSGTQTPAVSSSSSTTSKSGSAQSSLATKLSKSTSNPDVLILGESLGTGSKNELNRKPKSRDMEKKKNRPIPEVIDLEPQTDRDAFRSFSFEATGTPHIFSKADRAKKNEPLNILSRLRAKHPAACVARDFSRPPKIKHCTIKRLGIQSPVSRYSSPMSKNKRLVLRQQAEDQCVDLTSKDRYAQFLKSFQKDDSGTSFRRTPGLNLFGTSPFFHRRSETILSRGAVDVNTQSPETSRQMKASFKDKFLTPATQPEVINLVEEEEEENSSNSFQRPVTKGPDDDIREILEKYATSPDLKQAPEPRIPRVNTLEADLKLKPITKDDFLERIQSQYSANARERERRMVQAQTRLEHAQVRTKKLEDALAQRMKKTLEITEVPIEEVQDEEEEEELPEITTEMETVINNACSSRGQALIDRFNIAITRKDVDTLKGLNWLNDEVINFYMQLICERSKTTDNWPNVHAFNTFFYPKIVQSGHAPVKRWTKKVDIFSFDLLLIPVHLGMHWCLAVVDLRKPGVYYYDSMLGENKRCLKAVLQYLEDEHRDKKKSEYDTSNFEAICVKDIPQQMNGSDCGMFACKFAEYLSRNSKITFDQQDMPYFRKRMIYEIVSGILLHP</sequence>
<dbReference type="InterPro" id="IPR038765">
    <property type="entry name" value="Papain-like_cys_pep_sf"/>
</dbReference>
<comment type="similarity">
    <text evidence="1">Belongs to the peptidase C48 family.</text>
</comment>
<evidence type="ECO:0000313" key="9">
    <source>
        <dbReference type="Proteomes" id="UP000318571"/>
    </source>
</evidence>
<feature type="domain" description="Ubiquitin-like protease family profile" evidence="7">
    <location>
        <begin position="427"/>
        <end position="590"/>
    </location>
</feature>
<dbReference type="GO" id="GO:0005634">
    <property type="term" value="C:nucleus"/>
    <property type="evidence" value="ECO:0007669"/>
    <property type="project" value="TreeGrafter"/>
</dbReference>
<evidence type="ECO:0000313" key="8">
    <source>
        <dbReference type="EMBL" id="TRY74067.1"/>
    </source>
</evidence>
<keyword evidence="3" id="KW-0378">Hydrolase</keyword>
<dbReference type="Proteomes" id="UP000318571">
    <property type="component" value="Chromosome 3"/>
</dbReference>
<keyword evidence="5" id="KW-0175">Coiled coil</keyword>
<keyword evidence="4" id="KW-0788">Thiol protease</keyword>
<dbReference type="InterPro" id="IPR003653">
    <property type="entry name" value="Peptidase_C48_C"/>
</dbReference>
<accession>A0A553P8S5</accession>
<feature type="region of interest" description="Disordered" evidence="6">
    <location>
        <begin position="268"/>
        <end position="288"/>
    </location>
</feature>